<protein>
    <submittedName>
        <fullName evidence="1">Uncharacterized protein</fullName>
    </submittedName>
</protein>
<proteinExistence type="predicted"/>
<accession>A0A2P2N7A7</accession>
<evidence type="ECO:0000313" key="1">
    <source>
        <dbReference type="EMBL" id="MBX38286.1"/>
    </source>
</evidence>
<sequence length="59" mass="7020">MQRSTSLWLEMEQNFSFYADNFHHDAPFPQCFPENFPCTLCIHIYFTLPSISFCFQCST</sequence>
<dbReference type="EMBL" id="GGEC01057802">
    <property type="protein sequence ID" value="MBX38286.1"/>
    <property type="molecule type" value="Transcribed_RNA"/>
</dbReference>
<organism evidence="1">
    <name type="scientific">Rhizophora mucronata</name>
    <name type="common">Asiatic mangrove</name>
    <dbReference type="NCBI Taxonomy" id="61149"/>
    <lineage>
        <taxon>Eukaryota</taxon>
        <taxon>Viridiplantae</taxon>
        <taxon>Streptophyta</taxon>
        <taxon>Embryophyta</taxon>
        <taxon>Tracheophyta</taxon>
        <taxon>Spermatophyta</taxon>
        <taxon>Magnoliopsida</taxon>
        <taxon>eudicotyledons</taxon>
        <taxon>Gunneridae</taxon>
        <taxon>Pentapetalae</taxon>
        <taxon>rosids</taxon>
        <taxon>fabids</taxon>
        <taxon>Malpighiales</taxon>
        <taxon>Rhizophoraceae</taxon>
        <taxon>Rhizophora</taxon>
    </lineage>
</organism>
<reference evidence="1" key="1">
    <citation type="submission" date="2018-02" db="EMBL/GenBank/DDBJ databases">
        <title>Rhizophora mucronata_Transcriptome.</title>
        <authorList>
            <person name="Meera S.P."/>
            <person name="Sreeshan A."/>
            <person name="Augustine A."/>
        </authorList>
    </citation>
    <scope>NUCLEOTIDE SEQUENCE</scope>
    <source>
        <tissue evidence="1">Leaf</tissue>
    </source>
</reference>
<dbReference type="AlphaFoldDB" id="A0A2P2N7A7"/>
<name>A0A2P2N7A7_RHIMU</name>